<comment type="catalytic activity">
    <reaction evidence="9 10">
        <text>a lipid X + a UDP-2-N,3-O-bis[(3R)-3-hydroxyacyl]-alpha-D-glucosamine = a lipid A disaccharide + UDP + H(+)</text>
        <dbReference type="Rhea" id="RHEA:67828"/>
        <dbReference type="ChEBI" id="CHEBI:15378"/>
        <dbReference type="ChEBI" id="CHEBI:58223"/>
        <dbReference type="ChEBI" id="CHEBI:137748"/>
        <dbReference type="ChEBI" id="CHEBI:176338"/>
        <dbReference type="ChEBI" id="CHEBI:176343"/>
        <dbReference type="EC" id="2.4.1.182"/>
    </reaction>
</comment>
<reference evidence="11 12" key="2">
    <citation type="submission" date="2019-05" db="EMBL/GenBank/DDBJ databases">
        <authorList>
            <person name="Suflita J.M."/>
            <person name="Marks C.R."/>
        </authorList>
    </citation>
    <scope>NUCLEOTIDE SEQUENCE [LARGE SCALE GENOMIC DNA]</scope>
    <source>
        <strain evidence="11 12">ALDC</strain>
    </source>
</reference>
<evidence type="ECO:0000256" key="9">
    <source>
        <dbReference type="ARBA" id="ARBA00048975"/>
    </source>
</evidence>
<dbReference type="AlphaFoldDB" id="A0A4P8L5K2"/>
<dbReference type="GO" id="GO:0005543">
    <property type="term" value="F:phospholipid binding"/>
    <property type="evidence" value="ECO:0007669"/>
    <property type="project" value="TreeGrafter"/>
</dbReference>
<dbReference type="GO" id="GO:0009245">
    <property type="term" value="P:lipid A biosynthetic process"/>
    <property type="evidence" value="ECO:0007669"/>
    <property type="project" value="UniProtKB-UniRule"/>
</dbReference>
<dbReference type="HAMAP" id="MF_00392">
    <property type="entry name" value="LpxB"/>
    <property type="match status" value="1"/>
</dbReference>
<keyword evidence="12" id="KW-1185">Reference proteome</keyword>
<dbReference type="PANTHER" id="PTHR30372:SF4">
    <property type="entry name" value="LIPID-A-DISACCHARIDE SYNTHASE, MITOCHONDRIAL-RELATED"/>
    <property type="match status" value="1"/>
</dbReference>
<keyword evidence="7 10" id="KW-0808">Transferase</keyword>
<comment type="function">
    <text evidence="1 10">Condensation of UDP-2,3-diacylglucosamine and 2,3-diacylglucosamine-1-phosphate to form lipid A disaccharide, a precursor of lipid A, a phosphorylated glycolipid that anchors the lipopolysaccharide to the outer membrane of the cell.</text>
</comment>
<dbReference type="SUPFAM" id="SSF53756">
    <property type="entry name" value="UDP-Glycosyltransferase/glycogen phosphorylase"/>
    <property type="match status" value="1"/>
</dbReference>
<dbReference type="EC" id="2.4.1.182" evidence="2 10"/>
<dbReference type="Gene3D" id="3.40.50.2000">
    <property type="entry name" value="Glycogen Phosphorylase B"/>
    <property type="match status" value="2"/>
</dbReference>
<dbReference type="Pfam" id="PF02684">
    <property type="entry name" value="LpxB"/>
    <property type="match status" value="1"/>
</dbReference>
<dbReference type="OrthoDB" id="9801642at2"/>
<reference evidence="11 12" key="1">
    <citation type="submission" date="2019-05" db="EMBL/GenBank/DDBJ databases">
        <title>The Complete Genome Sequence of the n-alkane-degrading Desulfoglaeba alkanexedens ALDC reveals multiple alkylsuccinate synthase gene clusters.</title>
        <authorList>
            <person name="Callaghan A.V."/>
            <person name="Davidova I.A."/>
            <person name="Duncan K.E."/>
            <person name="Morris B."/>
            <person name="McInerney M.J."/>
        </authorList>
    </citation>
    <scope>NUCLEOTIDE SEQUENCE [LARGE SCALE GENOMIC DNA]</scope>
    <source>
        <strain evidence="11 12">ALDC</strain>
    </source>
</reference>
<comment type="pathway">
    <text evidence="10">Bacterial outer membrane biogenesis; LPS lipid A biosynthesis.</text>
</comment>
<dbReference type="NCBIfam" id="TIGR00215">
    <property type="entry name" value="lpxB"/>
    <property type="match status" value="1"/>
</dbReference>
<evidence type="ECO:0000256" key="3">
    <source>
        <dbReference type="ARBA" id="ARBA00020902"/>
    </source>
</evidence>
<protein>
    <recommendedName>
        <fullName evidence="3 10">Lipid-A-disaccharide synthase</fullName>
        <ecNumber evidence="2 10">2.4.1.182</ecNumber>
    </recommendedName>
</protein>
<accession>A0A4P8L5K2</accession>
<evidence type="ECO:0000256" key="1">
    <source>
        <dbReference type="ARBA" id="ARBA00002056"/>
    </source>
</evidence>
<evidence type="ECO:0000256" key="4">
    <source>
        <dbReference type="ARBA" id="ARBA00022516"/>
    </source>
</evidence>
<dbReference type="InterPro" id="IPR003835">
    <property type="entry name" value="Glyco_trans_19"/>
</dbReference>
<proteinExistence type="inferred from homology"/>
<keyword evidence="8 10" id="KW-0443">Lipid metabolism</keyword>
<sequence>MAEKRSEAVKIFLSAGEASGDLHGASLLRQLRRLDPHVSAACLGGDRLAAEGARLVGHYRDLSLIGVMEVFGRAKAIAHTWRRVAGHLRDERPDLVVLIDFPDFNFILGRLAHRLGIKVFHYISPQVWAWRPGRVRTLKKFVDRMAVILPFEEAFYRRHGLEVTYVGHPLMDHIHSAPSKAQAFERYRRVPGGSGRGGSRTGPVVGLLPGSRPGEVRRLFPVLLHTAEILARRFSGVRFLVPAADIELVPVLEATAGEHRLPLRVVAEDPYGVIRACDLVVTASGTVTLETALLGTPMVIIYKVSPFEYTLGRHLVRVEHIGLPNLIAGERVCPELVQGDASPERIAAEAASLLEDDAHRKAQMERLKDVARKLGTPGVAERVARMVWDACR</sequence>
<dbReference type="PANTHER" id="PTHR30372">
    <property type="entry name" value="LIPID-A-DISACCHARIDE SYNTHASE"/>
    <property type="match status" value="1"/>
</dbReference>
<name>A0A4P8L5K2_9BACT</name>
<evidence type="ECO:0000256" key="5">
    <source>
        <dbReference type="ARBA" id="ARBA00022556"/>
    </source>
</evidence>
<keyword evidence="4 10" id="KW-0444">Lipid biosynthesis</keyword>
<evidence type="ECO:0000313" key="11">
    <source>
        <dbReference type="EMBL" id="QCQ23013.1"/>
    </source>
</evidence>
<gene>
    <name evidence="10" type="primary">lpxB</name>
    <name evidence="11" type="ORF">FDQ92_13030</name>
</gene>
<evidence type="ECO:0000256" key="8">
    <source>
        <dbReference type="ARBA" id="ARBA00023098"/>
    </source>
</evidence>
<organism evidence="11 12">
    <name type="scientific">Desulfoglaeba alkanexedens ALDC</name>
    <dbReference type="NCBI Taxonomy" id="980445"/>
    <lineage>
        <taxon>Bacteria</taxon>
        <taxon>Pseudomonadati</taxon>
        <taxon>Thermodesulfobacteriota</taxon>
        <taxon>Syntrophobacteria</taxon>
        <taxon>Syntrophobacterales</taxon>
        <taxon>Syntrophobacteraceae</taxon>
        <taxon>Desulfoglaeba</taxon>
    </lineage>
</organism>
<evidence type="ECO:0000256" key="7">
    <source>
        <dbReference type="ARBA" id="ARBA00022679"/>
    </source>
</evidence>
<dbReference type="UniPathway" id="UPA00973"/>
<evidence type="ECO:0000256" key="2">
    <source>
        <dbReference type="ARBA" id="ARBA00012687"/>
    </source>
</evidence>
<keyword evidence="6 10" id="KW-0328">Glycosyltransferase</keyword>
<evidence type="ECO:0000256" key="6">
    <source>
        <dbReference type="ARBA" id="ARBA00022676"/>
    </source>
</evidence>
<keyword evidence="5 10" id="KW-0441">Lipid A biosynthesis</keyword>
<evidence type="ECO:0000313" key="12">
    <source>
        <dbReference type="Proteomes" id="UP000298602"/>
    </source>
</evidence>
<dbReference type="KEGG" id="dax:FDQ92_13030"/>
<dbReference type="GO" id="GO:0008915">
    <property type="term" value="F:lipid-A-disaccharide synthase activity"/>
    <property type="evidence" value="ECO:0007669"/>
    <property type="project" value="UniProtKB-UniRule"/>
</dbReference>
<dbReference type="Proteomes" id="UP000298602">
    <property type="component" value="Chromosome"/>
</dbReference>
<dbReference type="EMBL" id="CP040098">
    <property type="protein sequence ID" value="QCQ23013.1"/>
    <property type="molecule type" value="Genomic_DNA"/>
</dbReference>
<dbReference type="RefSeq" id="WP_137425296.1">
    <property type="nucleotide sequence ID" value="NZ_CP040098.1"/>
</dbReference>
<evidence type="ECO:0000256" key="10">
    <source>
        <dbReference type="HAMAP-Rule" id="MF_00392"/>
    </source>
</evidence>
<dbReference type="GO" id="GO:0016020">
    <property type="term" value="C:membrane"/>
    <property type="evidence" value="ECO:0007669"/>
    <property type="project" value="GOC"/>
</dbReference>
<comment type="similarity">
    <text evidence="10">Belongs to the LpxB family.</text>
</comment>